<gene>
    <name evidence="1" type="ORF">HD556DRAFT_1237603</name>
</gene>
<dbReference type="AlphaFoldDB" id="A0A9P7AP59"/>
<dbReference type="EMBL" id="JABBWE010000029">
    <property type="protein sequence ID" value="KAG1793597.1"/>
    <property type="molecule type" value="Genomic_DNA"/>
</dbReference>
<dbReference type="GeneID" id="64591677"/>
<feature type="non-terminal residue" evidence="1">
    <location>
        <position position="92"/>
    </location>
</feature>
<dbReference type="OrthoDB" id="2723779at2759"/>
<sequence>MATLVLVPVESSTITPAADREPDKKWKSGLKVDIENNLCSMVNEVKQTLNDTNTLTSTVERERLSQEHITPMKSIRNIAEEQFPVVLRHESQ</sequence>
<comment type="caution">
    <text evidence="1">The sequence shown here is derived from an EMBL/GenBank/DDBJ whole genome shotgun (WGS) entry which is preliminary data.</text>
</comment>
<dbReference type="Proteomes" id="UP000719766">
    <property type="component" value="Unassembled WGS sequence"/>
</dbReference>
<reference evidence="1" key="1">
    <citation type="journal article" date="2020" name="New Phytol.">
        <title>Comparative genomics reveals dynamic genome evolution in host specialist ectomycorrhizal fungi.</title>
        <authorList>
            <person name="Lofgren L.A."/>
            <person name="Nguyen N.H."/>
            <person name="Vilgalys R."/>
            <person name="Ruytinx J."/>
            <person name="Liao H.L."/>
            <person name="Branco S."/>
            <person name="Kuo A."/>
            <person name="LaButti K."/>
            <person name="Lipzen A."/>
            <person name="Andreopoulos W."/>
            <person name="Pangilinan J."/>
            <person name="Riley R."/>
            <person name="Hundley H."/>
            <person name="Na H."/>
            <person name="Barry K."/>
            <person name="Grigoriev I.V."/>
            <person name="Stajich J.E."/>
            <person name="Kennedy P.G."/>
        </authorList>
    </citation>
    <scope>NUCLEOTIDE SEQUENCE</scope>
    <source>
        <strain evidence="1">S12</strain>
    </source>
</reference>
<accession>A0A9P7AP59</accession>
<proteinExistence type="predicted"/>
<protein>
    <submittedName>
        <fullName evidence="1">Uncharacterized protein</fullName>
    </submittedName>
</protein>
<organism evidence="1 2">
    <name type="scientific">Suillus plorans</name>
    <dbReference type="NCBI Taxonomy" id="116603"/>
    <lineage>
        <taxon>Eukaryota</taxon>
        <taxon>Fungi</taxon>
        <taxon>Dikarya</taxon>
        <taxon>Basidiomycota</taxon>
        <taxon>Agaricomycotina</taxon>
        <taxon>Agaricomycetes</taxon>
        <taxon>Agaricomycetidae</taxon>
        <taxon>Boletales</taxon>
        <taxon>Suillineae</taxon>
        <taxon>Suillaceae</taxon>
        <taxon>Suillus</taxon>
    </lineage>
</organism>
<name>A0A9P7AP59_9AGAM</name>
<evidence type="ECO:0000313" key="1">
    <source>
        <dbReference type="EMBL" id="KAG1793597.1"/>
    </source>
</evidence>
<evidence type="ECO:0000313" key="2">
    <source>
        <dbReference type="Proteomes" id="UP000719766"/>
    </source>
</evidence>
<dbReference type="RefSeq" id="XP_041159995.1">
    <property type="nucleotide sequence ID" value="XM_041297913.1"/>
</dbReference>
<keyword evidence="2" id="KW-1185">Reference proteome</keyword>